<comment type="caution">
    <text evidence="2">The sequence shown here is derived from an EMBL/GenBank/DDBJ whole genome shotgun (WGS) entry which is preliminary data.</text>
</comment>
<organism evidence="2 3">
    <name type="scientific">Suillus subaureus</name>
    <dbReference type="NCBI Taxonomy" id="48587"/>
    <lineage>
        <taxon>Eukaryota</taxon>
        <taxon>Fungi</taxon>
        <taxon>Dikarya</taxon>
        <taxon>Basidiomycota</taxon>
        <taxon>Agaricomycotina</taxon>
        <taxon>Agaricomycetes</taxon>
        <taxon>Agaricomycetidae</taxon>
        <taxon>Boletales</taxon>
        <taxon>Suillineae</taxon>
        <taxon>Suillaceae</taxon>
        <taxon>Suillus</taxon>
    </lineage>
</organism>
<sequence>MNSFEYKSALFPCVNIDLPPFASLPSLVFSCALPLCSLRLFISPLRVSIFARVLALRDMVIVMPCSAPTGPRSQYEVPCTTFNKVCPRTQNPDGVVVHPPAHLLHPQT</sequence>
<reference evidence="2" key="1">
    <citation type="journal article" date="2020" name="New Phytol.">
        <title>Comparative genomics reveals dynamic genome evolution in host specialist ectomycorrhizal fungi.</title>
        <authorList>
            <person name="Lofgren L.A."/>
            <person name="Nguyen N.H."/>
            <person name="Vilgalys R."/>
            <person name="Ruytinx J."/>
            <person name="Liao H.L."/>
            <person name="Branco S."/>
            <person name="Kuo A."/>
            <person name="LaButti K."/>
            <person name="Lipzen A."/>
            <person name="Andreopoulos W."/>
            <person name="Pangilinan J."/>
            <person name="Riley R."/>
            <person name="Hundley H."/>
            <person name="Na H."/>
            <person name="Barry K."/>
            <person name="Grigoriev I.V."/>
            <person name="Stajich J.E."/>
            <person name="Kennedy P.G."/>
        </authorList>
    </citation>
    <scope>NUCLEOTIDE SEQUENCE</scope>
    <source>
        <strain evidence="2">MN1</strain>
    </source>
</reference>
<keyword evidence="1" id="KW-0812">Transmembrane</keyword>
<dbReference type="AlphaFoldDB" id="A0A9P7DS90"/>
<proteinExistence type="predicted"/>
<evidence type="ECO:0000256" key="1">
    <source>
        <dbReference type="SAM" id="Phobius"/>
    </source>
</evidence>
<dbReference type="EMBL" id="JABBWG010000087">
    <property type="protein sequence ID" value="KAG1801889.1"/>
    <property type="molecule type" value="Genomic_DNA"/>
</dbReference>
<dbReference type="PROSITE" id="PS51257">
    <property type="entry name" value="PROKAR_LIPOPROTEIN"/>
    <property type="match status" value="1"/>
</dbReference>
<dbReference type="Proteomes" id="UP000807769">
    <property type="component" value="Unassembled WGS sequence"/>
</dbReference>
<protein>
    <submittedName>
        <fullName evidence="2">Uncharacterized protein</fullName>
    </submittedName>
</protein>
<keyword evidence="1" id="KW-1133">Transmembrane helix</keyword>
<dbReference type="GeneID" id="64622936"/>
<name>A0A9P7DS90_9AGAM</name>
<keyword evidence="3" id="KW-1185">Reference proteome</keyword>
<evidence type="ECO:0000313" key="2">
    <source>
        <dbReference type="EMBL" id="KAG1801889.1"/>
    </source>
</evidence>
<dbReference type="RefSeq" id="XP_041186157.1">
    <property type="nucleotide sequence ID" value="XM_041328919.1"/>
</dbReference>
<gene>
    <name evidence="2" type="ORF">BJ212DRAFT_1044013</name>
</gene>
<keyword evidence="1" id="KW-0472">Membrane</keyword>
<evidence type="ECO:0000313" key="3">
    <source>
        <dbReference type="Proteomes" id="UP000807769"/>
    </source>
</evidence>
<accession>A0A9P7DS90</accession>
<feature type="transmembrane region" description="Helical" evidence="1">
    <location>
        <begin position="20"/>
        <end position="42"/>
    </location>
</feature>